<dbReference type="NCBIfam" id="TIGR00254">
    <property type="entry name" value="GGDEF"/>
    <property type="match status" value="1"/>
</dbReference>
<evidence type="ECO:0000313" key="10">
    <source>
        <dbReference type="EMBL" id="WOX29345.1"/>
    </source>
</evidence>
<dbReference type="EMBL" id="CP137578">
    <property type="protein sequence ID" value="WOX29345.1"/>
    <property type="molecule type" value="Genomic_DNA"/>
</dbReference>
<dbReference type="AlphaFoldDB" id="A0A8I2H7L5"/>
<dbReference type="Gene3D" id="3.30.70.270">
    <property type="match status" value="1"/>
</dbReference>
<evidence type="ECO:0000313" key="11">
    <source>
        <dbReference type="Proteomes" id="UP000646877"/>
    </source>
</evidence>
<reference evidence="9" key="1">
    <citation type="submission" date="2019-10" db="EMBL/GenBank/DDBJ databases">
        <authorList>
            <person name="Paulsen S."/>
        </authorList>
    </citation>
    <scope>NUCLEOTIDE SEQUENCE</scope>
    <source>
        <strain evidence="9">LMG 19692</strain>
    </source>
</reference>
<dbReference type="EMBL" id="WEIA01000016">
    <property type="protein sequence ID" value="NLR23537.1"/>
    <property type="molecule type" value="Genomic_DNA"/>
</dbReference>
<protein>
    <submittedName>
        <fullName evidence="9 10">Diguanylate cyclase</fullName>
        <ecNumber evidence="10">2.7.7.65</ecNumber>
    </submittedName>
</protein>
<accession>A0A8I2H7L5</accession>
<feature type="domain" description="GGDEF" evidence="8">
    <location>
        <begin position="321"/>
        <end position="455"/>
    </location>
</feature>
<dbReference type="SMART" id="SM00267">
    <property type="entry name" value="GGDEF"/>
    <property type="match status" value="1"/>
</dbReference>
<evidence type="ECO:0000256" key="6">
    <source>
        <dbReference type="SAM" id="Phobius"/>
    </source>
</evidence>
<sequence length="463" mass="52614">MKVTLEKRTVLLLSVFSIGFWWVALYVINLISHSVVVSQLNEQRELTRADVFLARDKLENAIFMDTYLAESLVTLVTIDPQFAVANWSQIVQKTIGKSKLIRHIALAPNNVISDVFPLEGNQAAIGFDFSSNVEQFRTVELARKSQRVFIAGPLHLVQQGEALIARFPVFSDYPKNQNYWGSISVVMDYQQLVTYSGLTKLQNVEVALRGVDGSGPLGEVFFGDREVFESPDLTTVIHLPTGEWQLALNYQIDNAMFGKTKWQTQGMAVLTAFILYLSLLILYRAYRLAHLASMQDDLTKLPNRRFVIKQLTELLDRSEQPSFVLLNLDLNNFKQVNDKFGHEVGDKLLLHVSSILMNSVRVYDFIARLGGDEFVIILHRVSEDALVNSIIKNIKEQVEKQPLQVDRHTIQTTVSVGYAFPSANQDSVSELMARADHNMYYDKNLSQRQQKESEVLETNQETH</sequence>
<dbReference type="CDD" id="cd01949">
    <property type="entry name" value="GGDEF"/>
    <property type="match status" value="1"/>
</dbReference>
<evidence type="ECO:0000256" key="3">
    <source>
        <dbReference type="ARBA" id="ARBA00022989"/>
    </source>
</evidence>
<feature type="domain" description="CHASE" evidence="7">
    <location>
        <begin position="108"/>
        <end position="247"/>
    </location>
</feature>
<dbReference type="Pfam" id="PF00990">
    <property type="entry name" value="GGDEF"/>
    <property type="match status" value="1"/>
</dbReference>
<organism evidence="9 11">
    <name type="scientific">Pseudoalteromonas maricaloris</name>
    <dbReference type="NCBI Taxonomy" id="184924"/>
    <lineage>
        <taxon>Bacteria</taxon>
        <taxon>Pseudomonadati</taxon>
        <taxon>Pseudomonadota</taxon>
        <taxon>Gammaproteobacteria</taxon>
        <taxon>Alteromonadales</taxon>
        <taxon>Pseudoalteromonadaceae</taxon>
        <taxon>Pseudoalteromonas</taxon>
    </lineage>
</organism>
<feature type="region of interest" description="Disordered" evidence="5">
    <location>
        <begin position="444"/>
        <end position="463"/>
    </location>
</feature>
<dbReference type="SMART" id="SM01079">
    <property type="entry name" value="CHASE"/>
    <property type="match status" value="1"/>
</dbReference>
<feature type="compositionally biased region" description="Basic and acidic residues" evidence="5">
    <location>
        <begin position="449"/>
        <end position="463"/>
    </location>
</feature>
<dbReference type="InterPro" id="IPR000160">
    <property type="entry name" value="GGDEF_dom"/>
</dbReference>
<comment type="subcellular location">
    <subcellularLocation>
        <location evidence="1">Membrane</location>
    </subcellularLocation>
</comment>
<evidence type="ECO:0000259" key="7">
    <source>
        <dbReference type="PROSITE" id="PS50839"/>
    </source>
</evidence>
<evidence type="ECO:0000256" key="2">
    <source>
        <dbReference type="ARBA" id="ARBA00022692"/>
    </source>
</evidence>
<keyword evidence="4 6" id="KW-0472">Membrane</keyword>
<proteinExistence type="predicted"/>
<dbReference type="SUPFAM" id="SSF55073">
    <property type="entry name" value="Nucleotide cyclase"/>
    <property type="match status" value="1"/>
</dbReference>
<keyword evidence="3 6" id="KW-1133">Transmembrane helix</keyword>
<dbReference type="Gene3D" id="3.30.450.350">
    <property type="entry name" value="CHASE domain"/>
    <property type="match status" value="1"/>
</dbReference>
<evidence type="ECO:0000313" key="12">
    <source>
        <dbReference type="Proteomes" id="UP001304419"/>
    </source>
</evidence>
<evidence type="ECO:0000256" key="1">
    <source>
        <dbReference type="ARBA" id="ARBA00004370"/>
    </source>
</evidence>
<dbReference type="PANTHER" id="PTHR46663">
    <property type="entry name" value="DIGUANYLATE CYCLASE DGCT-RELATED"/>
    <property type="match status" value="1"/>
</dbReference>
<keyword evidence="2 6" id="KW-0812">Transmembrane</keyword>
<evidence type="ECO:0000313" key="9">
    <source>
        <dbReference type="EMBL" id="NLR23537.1"/>
    </source>
</evidence>
<dbReference type="PROSITE" id="PS50839">
    <property type="entry name" value="CHASE"/>
    <property type="match status" value="1"/>
</dbReference>
<gene>
    <name evidence="9" type="ORF">F9Y85_19900</name>
    <name evidence="10" type="ORF">R5H13_03480</name>
</gene>
<keyword evidence="10" id="KW-0548">Nucleotidyltransferase</keyword>
<keyword evidence="12" id="KW-1185">Reference proteome</keyword>
<dbReference type="EC" id="2.7.7.65" evidence="10"/>
<dbReference type="GO" id="GO:0007165">
    <property type="term" value="P:signal transduction"/>
    <property type="evidence" value="ECO:0007669"/>
    <property type="project" value="UniProtKB-ARBA"/>
</dbReference>
<evidence type="ECO:0000256" key="4">
    <source>
        <dbReference type="ARBA" id="ARBA00023136"/>
    </source>
</evidence>
<dbReference type="InterPro" id="IPR006189">
    <property type="entry name" value="CHASE_dom"/>
</dbReference>
<feature type="transmembrane region" description="Helical" evidence="6">
    <location>
        <begin position="266"/>
        <end position="286"/>
    </location>
</feature>
<evidence type="ECO:0000259" key="8">
    <source>
        <dbReference type="PROSITE" id="PS50887"/>
    </source>
</evidence>
<dbReference type="RefSeq" id="WP_193522434.1">
    <property type="nucleotide sequence ID" value="NZ_CBCSDF010000020.1"/>
</dbReference>
<dbReference type="Proteomes" id="UP000646877">
    <property type="component" value="Unassembled WGS sequence"/>
</dbReference>
<reference evidence="10 12" key="2">
    <citation type="submission" date="2023-10" db="EMBL/GenBank/DDBJ databases">
        <title>To unveil natural product biosynthetic capacity in Pseudoalteromonas.</title>
        <authorList>
            <person name="Wang J."/>
        </authorList>
    </citation>
    <scope>NUCLEOTIDE SEQUENCE [LARGE SCALE GENOMIC DNA]</scope>
    <source>
        <strain evidence="10 12">DSM 15914</strain>
    </source>
</reference>
<dbReference type="InterPro" id="IPR029787">
    <property type="entry name" value="Nucleotide_cyclase"/>
</dbReference>
<evidence type="ECO:0000256" key="5">
    <source>
        <dbReference type="SAM" id="MobiDB-lite"/>
    </source>
</evidence>
<keyword evidence="10" id="KW-0808">Transferase</keyword>
<feature type="transmembrane region" description="Helical" evidence="6">
    <location>
        <begin position="12"/>
        <end position="31"/>
    </location>
</feature>
<dbReference type="Pfam" id="PF03924">
    <property type="entry name" value="CHASE"/>
    <property type="match status" value="1"/>
</dbReference>
<dbReference type="GO" id="GO:0052621">
    <property type="term" value="F:diguanylate cyclase activity"/>
    <property type="evidence" value="ECO:0007669"/>
    <property type="project" value="UniProtKB-EC"/>
</dbReference>
<dbReference type="InterPro" id="IPR043128">
    <property type="entry name" value="Rev_trsase/Diguanyl_cyclase"/>
</dbReference>
<dbReference type="InterPro" id="IPR042240">
    <property type="entry name" value="CHASE_sf"/>
</dbReference>
<dbReference type="PANTHER" id="PTHR46663:SF4">
    <property type="entry name" value="DIGUANYLATE CYCLASE DGCT-RELATED"/>
    <property type="match status" value="1"/>
</dbReference>
<dbReference type="Proteomes" id="UP001304419">
    <property type="component" value="Chromosome 1"/>
</dbReference>
<dbReference type="GO" id="GO:0016020">
    <property type="term" value="C:membrane"/>
    <property type="evidence" value="ECO:0007669"/>
    <property type="project" value="UniProtKB-SubCell"/>
</dbReference>
<name>A0A8I2H7L5_9GAMM</name>
<dbReference type="PROSITE" id="PS50887">
    <property type="entry name" value="GGDEF"/>
    <property type="match status" value="1"/>
</dbReference>
<dbReference type="InterPro" id="IPR052163">
    <property type="entry name" value="DGC-Regulatory_Protein"/>
</dbReference>